<dbReference type="PRINTS" id="PR01415">
    <property type="entry name" value="ANKYRIN"/>
</dbReference>
<keyword evidence="2 3" id="KW-0040">ANK repeat</keyword>
<dbReference type="PANTHER" id="PTHR24198:SF165">
    <property type="entry name" value="ANKYRIN REPEAT-CONTAINING PROTEIN-RELATED"/>
    <property type="match status" value="1"/>
</dbReference>
<feature type="repeat" description="ANK" evidence="3">
    <location>
        <begin position="357"/>
        <end position="389"/>
    </location>
</feature>
<dbReference type="Pfam" id="PF00023">
    <property type="entry name" value="Ank"/>
    <property type="match status" value="1"/>
</dbReference>
<keyword evidence="6" id="KW-1185">Reference proteome</keyword>
<feature type="repeat" description="ANK" evidence="3">
    <location>
        <begin position="57"/>
        <end position="79"/>
    </location>
</feature>
<accession>A0A2P1P9X5</accession>
<dbReference type="Pfam" id="PF12796">
    <property type="entry name" value="Ank_2"/>
    <property type="match status" value="3"/>
</dbReference>
<dbReference type="SMART" id="SM00248">
    <property type="entry name" value="ANK"/>
    <property type="match status" value="9"/>
</dbReference>
<evidence type="ECO:0000313" key="5">
    <source>
        <dbReference type="EMBL" id="AVP88060.1"/>
    </source>
</evidence>
<feature type="repeat" description="ANK" evidence="3">
    <location>
        <begin position="24"/>
        <end position="45"/>
    </location>
</feature>
<evidence type="ECO:0000313" key="6">
    <source>
        <dbReference type="Proteomes" id="UP000241762"/>
    </source>
</evidence>
<sequence>MKGHVKIVNILLERGANINHKTNEGFTALHIAAQEGQLETVHLLLLNDKIELYPERDGLQPLHLAAQGGHCEVIKELMSLSKIDINAEEDSRDRTPLYLAVKLGKYEAVKLLLTYDNIDINYESMGGTPLYRAACDGYAEIVELLLGQKGIKVNKGKDFSNTPLYGAVVDGHYNIVKLLLSHDEIECNTETYYNNTPLTLAAQNGHIEVLKILLAHQKVKITDETWPRILFNAAKNEHLETVKFLLPISQITSDTLGAIFARTAEFGKDNIIKLLLTYDELEINNAKIWGVPAIHMAAANNRIKVLKLLLDCREIDVNIKNSSGETALHRAASSGHIKVTQMLLSHKKADLNSKDLKGITPIQAALKNNNTDIMKLLREYGANFNVLNDKGLSLLDISISKKYSREVILLLYSFGVLPKSLDEANAYFIKKKHEIFQVKNRIYKIAGGLNALKLFSDLDIKDQIHRFSIQMLEEIHRAIVDKVNIAVILELEKDKIVLPDLINACQNFTSNKVHNKQIRQDITKLRKKIEKILPNIPAIGSDLTHDVVAGLPNSNFRKIDKNPFAHFWKFLDTKEQGKLFCLRHAKYEEESDIIYSKRQQSPLDQHEEQLEYSDQSVLGSVESRL</sequence>
<protein>
    <submittedName>
        <fullName evidence="5">Uncharacterized protein</fullName>
    </submittedName>
</protein>
<gene>
    <name evidence="5" type="ORF">phytr_11350</name>
</gene>
<feature type="repeat" description="ANK" evidence="3">
    <location>
        <begin position="1"/>
        <end position="23"/>
    </location>
</feature>
<dbReference type="KEGG" id="ptc:phytr_11350"/>
<evidence type="ECO:0000256" key="2">
    <source>
        <dbReference type="ARBA" id="ARBA00023043"/>
    </source>
</evidence>
<dbReference type="AlphaFoldDB" id="A0A2P1P9X5"/>
<dbReference type="SUPFAM" id="SSF48403">
    <property type="entry name" value="Ankyrin repeat"/>
    <property type="match status" value="2"/>
</dbReference>
<feature type="repeat" description="ANK" evidence="3">
    <location>
        <begin position="193"/>
        <end position="214"/>
    </location>
</feature>
<dbReference type="PROSITE" id="PS50297">
    <property type="entry name" value="ANK_REP_REGION"/>
    <property type="match status" value="6"/>
</dbReference>
<organism evidence="5 6">
    <name type="scientific">Candidatus Phycorickettsia trachydisci</name>
    <dbReference type="NCBI Taxonomy" id="2115978"/>
    <lineage>
        <taxon>Bacteria</taxon>
        <taxon>Pseudomonadati</taxon>
        <taxon>Pseudomonadota</taxon>
        <taxon>Alphaproteobacteria</taxon>
        <taxon>Rickettsiales</taxon>
        <taxon>Rickettsiaceae</taxon>
        <taxon>Candidatus Phycorickettsia</taxon>
    </lineage>
</organism>
<dbReference type="PANTHER" id="PTHR24198">
    <property type="entry name" value="ANKYRIN REPEAT AND PROTEIN KINASE DOMAIN-CONTAINING PROTEIN"/>
    <property type="match status" value="1"/>
</dbReference>
<evidence type="ECO:0000256" key="3">
    <source>
        <dbReference type="PROSITE-ProRule" id="PRU00023"/>
    </source>
</evidence>
<evidence type="ECO:0000256" key="1">
    <source>
        <dbReference type="ARBA" id="ARBA00022737"/>
    </source>
</evidence>
<keyword evidence="1" id="KW-0677">Repeat</keyword>
<feature type="region of interest" description="Disordered" evidence="4">
    <location>
        <begin position="604"/>
        <end position="625"/>
    </location>
</feature>
<reference evidence="5 6" key="1">
    <citation type="submission" date="2018-03" db="EMBL/GenBank/DDBJ databases">
        <title>A gene transfer event suggests a long-term partnership between eustigmatophyte algae and a novel lineage of endosymbiotic bacteria.</title>
        <authorList>
            <person name="Yurchenko T."/>
            <person name="Sevcikova T."/>
            <person name="Pribyl P."/>
            <person name="El Karkouri K."/>
            <person name="Klimes V."/>
            <person name="Amaral R."/>
            <person name="Zbrankova V."/>
            <person name="Kim E."/>
            <person name="Raoult D."/>
            <person name="Santos L.M.A."/>
            <person name="Elias M."/>
        </authorList>
    </citation>
    <scope>NUCLEOTIDE SEQUENCE [LARGE SCALE GENOMIC DNA]</scope>
    <source>
        <strain evidence="5">CCALA 838</strain>
    </source>
</reference>
<dbReference type="Proteomes" id="UP000241762">
    <property type="component" value="Chromosome"/>
</dbReference>
<feature type="repeat" description="ANK" evidence="3">
    <location>
        <begin position="92"/>
        <end position="113"/>
    </location>
</feature>
<dbReference type="RefSeq" id="WP_106874879.1">
    <property type="nucleotide sequence ID" value="NZ_CP027845.1"/>
</dbReference>
<dbReference type="InterPro" id="IPR002110">
    <property type="entry name" value="Ankyrin_rpt"/>
</dbReference>
<feature type="repeat" description="ANK" evidence="3">
    <location>
        <begin position="323"/>
        <end position="356"/>
    </location>
</feature>
<evidence type="ECO:0000256" key="4">
    <source>
        <dbReference type="SAM" id="MobiDB-lite"/>
    </source>
</evidence>
<dbReference type="Gene3D" id="1.25.40.20">
    <property type="entry name" value="Ankyrin repeat-containing domain"/>
    <property type="match status" value="4"/>
</dbReference>
<dbReference type="PROSITE" id="PS50088">
    <property type="entry name" value="ANK_REPEAT"/>
    <property type="match status" value="7"/>
</dbReference>
<name>A0A2P1P9X5_9RICK</name>
<dbReference type="EMBL" id="CP027845">
    <property type="protein sequence ID" value="AVP88060.1"/>
    <property type="molecule type" value="Genomic_DNA"/>
</dbReference>
<dbReference type="InterPro" id="IPR036770">
    <property type="entry name" value="Ankyrin_rpt-contain_sf"/>
</dbReference>
<dbReference type="Pfam" id="PF13637">
    <property type="entry name" value="Ank_4"/>
    <property type="match status" value="1"/>
</dbReference>
<proteinExistence type="predicted"/>